<gene>
    <name evidence="2" type="ORF">TCIL3000_10_12510</name>
</gene>
<dbReference type="AlphaFoldDB" id="G0UYK2"/>
<dbReference type="Gene3D" id="3.80.10.10">
    <property type="entry name" value="Ribonuclease Inhibitor"/>
    <property type="match status" value="1"/>
</dbReference>
<dbReference type="EMBL" id="HE575323">
    <property type="protein sequence ID" value="CCC94469.1"/>
    <property type="molecule type" value="Genomic_DNA"/>
</dbReference>
<dbReference type="VEuPathDB" id="TriTrypDB:TcIL3000_10_12510"/>
<proteinExistence type="predicted"/>
<evidence type="ECO:0000313" key="2">
    <source>
        <dbReference type="EMBL" id="CCC94469.1"/>
    </source>
</evidence>
<reference evidence="2" key="1">
    <citation type="journal article" date="2012" name="Proc. Natl. Acad. Sci. U.S.A.">
        <title>Antigenic diversity is generated by distinct evolutionary mechanisms in African trypanosome species.</title>
        <authorList>
            <person name="Jackson A.P."/>
            <person name="Berry A."/>
            <person name="Aslett M."/>
            <person name="Allison H.C."/>
            <person name="Burton P."/>
            <person name="Vavrova-Anderson J."/>
            <person name="Brown R."/>
            <person name="Browne H."/>
            <person name="Corton N."/>
            <person name="Hauser H."/>
            <person name="Gamble J."/>
            <person name="Gilderthorp R."/>
            <person name="Marcello L."/>
            <person name="McQuillan J."/>
            <person name="Otto T.D."/>
            <person name="Quail M.A."/>
            <person name="Sanders M.J."/>
            <person name="van Tonder A."/>
            <person name="Ginger M.L."/>
            <person name="Field M.C."/>
            <person name="Barry J.D."/>
            <person name="Hertz-Fowler C."/>
            <person name="Berriman M."/>
        </authorList>
    </citation>
    <scope>NUCLEOTIDE SEQUENCE</scope>
    <source>
        <strain evidence="2">IL3000</strain>
    </source>
</reference>
<protein>
    <submittedName>
        <fullName evidence="2">Uncharacterized protein TCIL3000_10_12510</fullName>
    </submittedName>
</protein>
<evidence type="ECO:0000256" key="1">
    <source>
        <dbReference type="SAM" id="MobiDB-lite"/>
    </source>
</evidence>
<feature type="compositionally biased region" description="Acidic residues" evidence="1">
    <location>
        <begin position="355"/>
        <end position="373"/>
    </location>
</feature>
<sequence length="390" mass="43623">MSRSWCALARAGEKRPFDATHLGRCAAEEEDAIRSFGALSAKQRGDIAVQHGLAAKALESEVTHKVESSISRFSACIVISKANIRHWPNTESLSMRTISHGTLTLVANAEDETVCLLRGNVPVVAYHVSHIWSACPHLSSLPSIQLPSDQVMEFLNQIMRTEAQSKNYDLSSSMRHISLMQAPATTVSAEDIFAVIGANHHLLSQLRTLTIAGEFNEETELGELSSFFQRAKFLEVLGLPHTKFSRISESFLPLLRDTMIRVADFEGNDLGLTKDVDDSVPLLAEYIKFNKFLMELNLNNNNLSGSSAQTLLEALVKSDTRLYPEDLTKELFGAEEEEDAYGCDLESVSFFLPHEDDDEEEDIEEEEEDEGEDGNPLGWLGEKWRRRQYK</sequence>
<dbReference type="InterPro" id="IPR032675">
    <property type="entry name" value="LRR_dom_sf"/>
</dbReference>
<accession>G0UYK2</accession>
<organism evidence="2">
    <name type="scientific">Trypanosoma congolense (strain IL3000)</name>
    <dbReference type="NCBI Taxonomy" id="1068625"/>
    <lineage>
        <taxon>Eukaryota</taxon>
        <taxon>Discoba</taxon>
        <taxon>Euglenozoa</taxon>
        <taxon>Kinetoplastea</taxon>
        <taxon>Metakinetoplastina</taxon>
        <taxon>Trypanosomatida</taxon>
        <taxon>Trypanosomatidae</taxon>
        <taxon>Trypanosoma</taxon>
        <taxon>Nannomonas</taxon>
    </lineage>
</organism>
<dbReference type="SUPFAM" id="SSF52047">
    <property type="entry name" value="RNI-like"/>
    <property type="match status" value="1"/>
</dbReference>
<name>G0UYK2_TRYCI</name>
<feature type="region of interest" description="Disordered" evidence="1">
    <location>
        <begin position="354"/>
        <end position="390"/>
    </location>
</feature>